<gene>
    <name evidence="3" type="ORF">GZH46_00697</name>
</gene>
<organism evidence="3 4">
    <name type="scientific">Fragariocoptes setiger</name>
    <dbReference type="NCBI Taxonomy" id="1670756"/>
    <lineage>
        <taxon>Eukaryota</taxon>
        <taxon>Metazoa</taxon>
        <taxon>Ecdysozoa</taxon>
        <taxon>Arthropoda</taxon>
        <taxon>Chelicerata</taxon>
        <taxon>Arachnida</taxon>
        <taxon>Acari</taxon>
        <taxon>Acariformes</taxon>
        <taxon>Trombidiformes</taxon>
        <taxon>Prostigmata</taxon>
        <taxon>Eupodina</taxon>
        <taxon>Eriophyoidea</taxon>
        <taxon>Phytoptidae</taxon>
        <taxon>Fragariocoptes</taxon>
    </lineage>
</organism>
<feature type="non-terminal residue" evidence="3">
    <location>
        <position position="1"/>
    </location>
</feature>
<protein>
    <recommendedName>
        <fullName evidence="5">Cuticle protein 14</fullName>
    </recommendedName>
</protein>
<reference evidence="3 4" key="1">
    <citation type="submission" date="2020-10" db="EMBL/GenBank/DDBJ databases">
        <authorList>
            <person name="Klimov P.B."/>
            <person name="Dyachkov S.M."/>
            <person name="Chetverikov P.E."/>
        </authorList>
    </citation>
    <scope>NUCLEOTIDE SEQUENCE [LARGE SCALE GENOMIC DNA]</scope>
    <source>
        <strain evidence="3">BMOC 18-1129-001#AD2665</strain>
        <tissue evidence="3">Entire mites</tissue>
    </source>
</reference>
<dbReference type="Proteomes" id="UP000825002">
    <property type="component" value="Unassembled WGS sequence"/>
</dbReference>
<name>A0ABQ7SBE6_9ACAR</name>
<dbReference type="Pfam" id="PF00379">
    <property type="entry name" value="Chitin_bind_4"/>
    <property type="match status" value="1"/>
</dbReference>
<dbReference type="InterPro" id="IPR000618">
    <property type="entry name" value="Insect_cuticle"/>
</dbReference>
<evidence type="ECO:0000256" key="1">
    <source>
        <dbReference type="ARBA" id="ARBA00022460"/>
    </source>
</evidence>
<keyword evidence="4" id="KW-1185">Reference proteome</keyword>
<evidence type="ECO:0008006" key="5">
    <source>
        <dbReference type="Google" id="ProtNLM"/>
    </source>
</evidence>
<dbReference type="EMBL" id="JAIFTH010000082">
    <property type="protein sequence ID" value="KAG9510745.1"/>
    <property type="molecule type" value="Genomic_DNA"/>
</dbReference>
<dbReference type="PANTHER" id="PTHR10380:SF173">
    <property type="entry name" value="CUTICULAR PROTEIN 47EF, ISOFORM C-RELATED"/>
    <property type="match status" value="1"/>
</dbReference>
<proteinExistence type="predicted"/>
<evidence type="ECO:0000313" key="3">
    <source>
        <dbReference type="EMBL" id="KAG9510745.1"/>
    </source>
</evidence>
<dbReference type="InterPro" id="IPR050468">
    <property type="entry name" value="Cuticle_Struct_Prot"/>
</dbReference>
<dbReference type="PROSITE" id="PS00233">
    <property type="entry name" value="CHIT_BIND_RR_1"/>
    <property type="match status" value="1"/>
</dbReference>
<evidence type="ECO:0000256" key="2">
    <source>
        <dbReference type="PROSITE-ProRule" id="PRU00497"/>
    </source>
</evidence>
<sequence length="206" mass="20788">MGAASHLAVAPAAIPAAVNTGTSTQYRSQDSVGNFNFGYNEDHATGGSFRREQSDAYGIRTGSYGLRDADGRSRIVNYVADAAGFRANIQTNEPGVEPKDPAATLINKQVAIAAAPVPVAVAAPAPVPVYAAPAPVAVAPAPLAAPLPAPHYAPGPYYAAAPALVPRAFSYAVVANHLAPAALPVPLPLAPPAPTYGAPAYGAPAY</sequence>
<comment type="caution">
    <text evidence="3">The sequence shown here is derived from an EMBL/GenBank/DDBJ whole genome shotgun (WGS) entry which is preliminary data.</text>
</comment>
<dbReference type="PROSITE" id="PS51155">
    <property type="entry name" value="CHIT_BIND_RR_2"/>
    <property type="match status" value="1"/>
</dbReference>
<keyword evidence="1 2" id="KW-0193">Cuticle</keyword>
<evidence type="ECO:0000313" key="4">
    <source>
        <dbReference type="Proteomes" id="UP000825002"/>
    </source>
</evidence>
<dbReference type="InterPro" id="IPR031311">
    <property type="entry name" value="CHIT_BIND_RR_consensus"/>
</dbReference>
<accession>A0ABQ7SBE6</accession>
<dbReference type="PANTHER" id="PTHR10380">
    <property type="entry name" value="CUTICLE PROTEIN"/>
    <property type="match status" value="1"/>
</dbReference>